<dbReference type="HOGENOM" id="CLU_341610_0_0_1"/>
<dbReference type="AlphaFoldDB" id="A0A010SM59"/>
<dbReference type="OrthoDB" id="4849877at2759"/>
<feature type="region of interest" description="Disordered" evidence="1">
    <location>
        <begin position="751"/>
        <end position="830"/>
    </location>
</feature>
<feature type="compositionally biased region" description="Pro residues" evidence="1">
    <location>
        <begin position="801"/>
        <end position="813"/>
    </location>
</feature>
<feature type="region of interest" description="Disordered" evidence="1">
    <location>
        <begin position="274"/>
        <end position="303"/>
    </location>
</feature>
<feature type="compositionally biased region" description="Polar residues" evidence="1">
    <location>
        <begin position="513"/>
        <end position="526"/>
    </location>
</feature>
<name>A0A010SM59_9PEZI</name>
<accession>A0A010SM59</accession>
<feature type="region of interest" description="Disordered" evidence="1">
    <location>
        <begin position="335"/>
        <end position="417"/>
    </location>
</feature>
<feature type="region of interest" description="Disordered" evidence="1">
    <location>
        <begin position="505"/>
        <end position="526"/>
    </location>
</feature>
<reference evidence="2 3" key="1">
    <citation type="submission" date="2014-02" db="EMBL/GenBank/DDBJ databases">
        <title>The genome sequence of Colletotrichum fioriniae PJ7.</title>
        <authorList>
            <person name="Baroncelli R."/>
            <person name="Thon M.R."/>
        </authorList>
    </citation>
    <scope>NUCLEOTIDE SEQUENCE [LARGE SCALE GENOMIC DNA]</scope>
    <source>
        <strain evidence="2 3">PJ7</strain>
    </source>
</reference>
<feature type="compositionally biased region" description="Polar residues" evidence="1">
    <location>
        <begin position="408"/>
        <end position="417"/>
    </location>
</feature>
<evidence type="ECO:0000256" key="1">
    <source>
        <dbReference type="SAM" id="MobiDB-lite"/>
    </source>
</evidence>
<feature type="compositionally biased region" description="Polar residues" evidence="1">
    <location>
        <begin position="280"/>
        <end position="303"/>
    </location>
</feature>
<comment type="caution">
    <text evidence="2">The sequence shown here is derived from an EMBL/GenBank/DDBJ whole genome shotgun (WGS) entry which is preliminary data.</text>
</comment>
<protein>
    <submittedName>
        <fullName evidence="2">Uncharacterized protein</fullName>
    </submittedName>
</protein>
<keyword evidence="3" id="KW-1185">Reference proteome</keyword>
<proteinExistence type="predicted"/>
<organism evidence="2 3">
    <name type="scientific">Colletotrichum fioriniae PJ7</name>
    <dbReference type="NCBI Taxonomy" id="1445577"/>
    <lineage>
        <taxon>Eukaryota</taxon>
        <taxon>Fungi</taxon>
        <taxon>Dikarya</taxon>
        <taxon>Ascomycota</taxon>
        <taxon>Pezizomycotina</taxon>
        <taxon>Sordariomycetes</taxon>
        <taxon>Hypocreomycetidae</taxon>
        <taxon>Glomerellales</taxon>
        <taxon>Glomerellaceae</taxon>
        <taxon>Colletotrichum</taxon>
        <taxon>Colletotrichum acutatum species complex</taxon>
    </lineage>
</organism>
<dbReference type="EMBL" id="JARH01000045">
    <property type="protein sequence ID" value="EXF85968.1"/>
    <property type="molecule type" value="Genomic_DNA"/>
</dbReference>
<evidence type="ECO:0000313" key="3">
    <source>
        <dbReference type="Proteomes" id="UP000020467"/>
    </source>
</evidence>
<feature type="compositionally biased region" description="Basic residues" evidence="1">
    <location>
        <begin position="370"/>
        <end position="381"/>
    </location>
</feature>
<sequence>MCVSDQFICECNWPRDTVRYCVKYIQTGKECSGLSKNLLLDTERRKTESGVYRCSNPTCEIWDLGMCHGIRERGKYVDQQFSLNLARWNKEEKQAEKSRLALVNEANPVEAGGEDHASIMAISDDSESDNDDDDNDDEAEGLEVLQQIGPVPNGDVEPQPVRAVPEEVQRVDESMLANIPKPEVNVPALDVDEFTIDDLESLFGGPSCPPTPDMRLVQNHHSICLPTESHLPSPVLSQPTPENPVKEGDSHTPPANTKSEQSTPVILPAQALLQQAAPQVSQNPAPTYPAQNTMAMGNTVGNKMPTSYPAVPQQMRPTLSGPDQATLRALRAQTPRRGATPTASPAPVHAAAVRAASQGPRPAMDMSRSGGHRRPNIRQRRPMIPARGRPIQNGYTASPRASPGPVTTYPSQNTMATGNNMPINYQQPTVPQAYAHAHAAPTQNAYMAAQFGSRMPGAVPDIQNTAGMGMSAGMGMGMGMGMGNNVSNGAGQGISLAMSAQAALSQGMPPSQPTTSWPGLPSQNTAYRGMSPQIARLYGMAPQSTASQGMASPDMLLRNPALQNMLPQNMPSSGMARPMSSLGNPYQNTPAQFGNAASPGFPQQASGGFTNFVQSPQTPYQGLPSQGMLPQGMSPQGMPTQSFSPQDGYPPRPFIRQFRTPRISGLASNSMLAQQRYMSPAYMANTAAPQYTGLSSPMAGTASTQAAAGVAAFLRTSNGNSFPQQTQPQIPPQPSFDSDIWEQAQAQIASMPQTASGMPGMPSMPPTQGRIAGPGPASGQKRSHDTISNGYTDPRLMTHPSPTPGGIPSPSPANTPSSMDGERQPKRRAM</sequence>
<dbReference type="Proteomes" id="UP000020467">
    <property type="component" value="Unassembled WGS sequence"/>
</dbReference>
<feature type="region of interest" description="Disordered" evidence="1">
    <location>
        <begin position="228"/>
        <end position="261"/>
    </location>
</feature>
<gene>
    <name evidence="2" type="ORF">CFIO01_05903</name>
</gene>
<evidence type="ECO:0000313" key="2">
    <source>
        <dbReference type="EMBL" id="EXF85968.1"/>
    </source>
</evidence>
<feature type="compositionally biased region" description="Low complexity" evidence="1">
    <location>
        <begin position="339"/>
        <end position="357"/>
    </location>
</feature>
<dbReference type="KEGG" id="cfj:CFIO01_05903"/>